<evidence type="ECO:0000256" key="5">
    <source>
        <dbReference type="ARBA" id="ARBA00022692"/>
    </source>
</evidence>
<evidence type="ECO:0000256" key="8">
    <source>
        <dbReference type="ARBA" id="ARBA00023136"/>
    </source>
</evidence>
<dbReference type="Pfam" id="PF02386">
    <property type="entry name" value="TrkH"/>
    <property type="match status" value="1"/>
</dbReference>
<evidence type="ECO:0000256" key="6">
    <source>
        <dbReference type="ARBA" id="ARBA00022989"/>
    </source>
</evidence>
<feature type="transmembrane region" description="Helical" evidence="9">
    <location>
        <begin position="416"/>
        <end position="434"/>
    </location>
</feature>
<dbReference type="GO" id="GO:0005886">
    <property type="term" value="C:plasma membrane"/>
    <property type="evidence" value="ECO:0007669"/>
    <property type="project" value="UniProtKB-SubCell"/>
</dbReference>
<keyword evidence="5 9" id="KW-0812">Transmembrane</keyword>
<feature type="transmembrane region" description="Helical" evidence="9">
    <location>
        <begin position="292"/>
        <end position="313"/>
    </location>
</feature>
<dbReference type="KEGG" id="smr:Smar_1098"/>
<keyword evidence="7" id="KW-0406">Ion transport</keyword>
<feature type="transmembrane region" description="Helical" evidence="9">
    <location>
        <begin position="325"/>
        <end position="344"/>
    </location>
</feature>
<comment type="similarity">
    <text evidence="2">Belongs to the TrkH potassium transport family.</text>
</comment>
<dbReference type="OrthoDB" id="111943at2157"/>
<feature type="transmembrane region" description="Helical" evidence="9">
    <location>
        <begin position="178"/>
        <end position="198"/>
    </location>
</feature>
<feature type="transmembrane region" description="Helical" evidence="9">
    <location>
        <begin position="446"/>
        <end position="468"/>
    </location>
</feature>
<keyword evidence="8 9" id="KW-0472">Membrane</keyword>
<dbReference type="HOGENOM" id="CLU_030708_3_0_2"/>
<feature type="transmembrane region" description="Helical" evidence="9">
    <location>
        <begin position="388"/>
        <end position="409"/>
    </location>
</feature>
<evidence type="ECO:0000256" key="2">
    <source>
        <dbReference type="ARBA" id="ARBA00009137"/>
    </source>
</evidence>
<keyword evidence="6 9" id="KW-1133">Transmembrane helix</keyword>
<dbReference type="InterPro" id="IPR003445">
    <property type="entry name" value="Cat_transpt"/>
</dbReference>
<dbReference type="STRING" id="399550.Smar_1098"/>
<keyword evidence="4" id="KW-1003">Cell membrane</keyword>
<dbReference type="Proteomes" id="UP000000254">
    <property type="component" value="Chromosome"/>
</dbReference>
<gene>
    <name evidence="10" type="ordered locus">Smar_1098</name>
</gene>
<keyword evidence="3" id="KW-0813">Transport</keyword>
<evidence type="ECO:0000256" key="3">
    <source>
        <dbReference type="ARBA" id="ARBA00022448"/>
    </source>
</evidence>
<dbReference type="PANTHER" id="PTHR32024">
    <property type="entry name" value="TRK SYSTEM POTASSIUM UPTAKE PROTEIN TRKG-RELATED"/>
    <property type="match status" value="1"/>
</dbReference>
<organism evidence="10 11">
    <name type="scientific">Staphylothermus marinus (strain ATCC 43588 / DSM 3639 / JCM 9404 / F1)</name>
    <dbReference type="NCBI Taxonomy" id="399550"/>
    <lineage>
        <taxon>Archaea</taxon>
        <taxon>Thermoproteota</taxon>
        <taxon>Thermoprotei</taxon>
        <taxon>Desulfurococcales</taxon>
        <taxon>Desulfurococcaceae</taxon>
        <taxon>Staphylothermus</taxon>
    </lineage>
</organism>
<dbReference type="GO" id="GO:0030001">
    <property type="term" value="P:metal ion transport"/>
    <property type="evidence" value="ECO:0007669"/>
    <property type="project" value="UniProtKB-ARBA"/>
</dbReference>
<feature type="transmembrane region" description="Helical" evidence="9">
    <location>
        <begin position="229"/>
        <end position="248"/>
    </location>
</feature>
<evidence type="ECO:0000313" key="11">
    <source>
        <dbReference type="Proteomes" id="UP000000254"/>
    </source>
</evidence>
<feature type="transmembrane region" description="Helical" evidence="9">
    <location>
        <begin position="6"/>
        <end position="27"/>
    </location>
</feature>
<reference evidence="10 11" key="2">
    <citation type="journal article" date="2009" name="Stand. Genomic Sci.">
        <title>Complete genome sequence of Staphylothermus marinus Stetter and Fiala 1986 type strain F1.</title>
        <authorList>
            <person name="Anderson I.J."/>
            <person name="Sun H."/>
            <person name="Lapidus A."/>
            <person name="Copeland A."/>
            <person name="Glavina Del Rio T."/>
            <person name="Tice H."/>
            <person name="Dalin E."/>
            <person name="Lucas S."/>
            <person name="Barry K."/>
            <person name="Land M."/>
            <person name="Richardson P."/>
            <person name="Huber H."/>
            <person name="Kyrpides N.C."/>
        </authorList>
    </citation>
    <scope>NUCLEOTIDE SEQUENCE [LARGE SCALE GENOMIC DNA]</scope>
    <source>
        <strain evidence="11">ATCC 43588 / DSM 3639 / JCM 9404 / F1</strain>
    </source>
</reference>
<reference evidence="11" key="1">
    <citation type="journal article" date="2009" name="BMC Genomics">
        <title>The complete genome sequence of Staphylothermus marinus reveals differences in sulfur metabolism among heterotrophic Crenarchaeota.</title>
        <authorList>
            <person name="Anderson I.J."/>
            <person name="Dharmarajan L."/>
            <person name="Rodriguez J."/>
            <person name="Hooper S."/>
            <person name="Porat I."/>
            <person name="Ulrich L.E."/>
            <person name="Elkins J.G."/>
            <person name="Mavromatis K."/>
            <person name="Sun H."/>
            <person name="Land M."/>
            <person name="Lapidus A."/>
            <person name="Lucas S."/>
            <person name="Barry K."/>
            <person name="Huber H."/>
            <person name="Zhulin I.B."/>
            <person name="Whitman W.B."/>
            <person name="Mukhopadhyay B."/>
            <person name="Woese C."/>
            <person name="Bristow J."/>
            <person name="Kyrpides N."/>
        </authorList>
    </citation>
    <scope>NUCLEOTIDE SEQUENCE [LARGE SCALE GENOMIC DNA]</scope>
    <source>
        <strain evidence="11">ATCC 43588 / DSM 3639 / JCM 9404 / F1</strain>
    </source>
</reference>
<protein>
    <submittedName>
        <fullName evidence="10">Cation transporter</fullName>
    </submittedName>
</protein>
<dbReference type="EMBL" id="CP000575">
    <property type="protein sequence ID" value="ABN70194.1"/>
    <property type="molecule type" value="Genomic_DNA"/>
</dbReference>
<dbReference type="PANTHER" id="PTHR32024:SF2">
    <property type="entry name" value="TRK SYSTEM POTASSIUM UPTAKE PROTEIN TRKG-RELATED"/>
    <property type="match status" value="1"/>
</dbReference>
<feature type="transmembrane region" description="Helical" evidence="9">
    <location>
        <begin position="268"/>
        <end position="286"/>
    </location>
</feature>
<feature type="transmembrane region" description="Helical" evidence="9">
    <location>
        <begin position="135"/>
        <end position="158"/>
    </location>
</feature>
<name>A3DNI4_STAMF</name>
<dbReference type="eggNOG" id="arCOG04145">
    <property type="taxonomic scope" value="Archaea"/>
</dbReference>
<dbReference type="GO" id="GO:0008324">
    <property type="term" value="F:monoatomic cation transmembrane transporter activity"/>
    <property type="evidence" value="ECO:0007669"/>
    <property type="project" value="InterPro"/>
</dbReference>
<dbReference type="GeneID" id="4907879"/>
<sequence>MNWRGIAKIIGALEIVVGLLMLSVPLIDLLTLKPLTLSFTFFALFLIFIGYYLQQIEAKPIGLLDGIVATSIAWPLISFEASIPLMLSLNISLVDAWFESISGFTGTGFTVLTGLDYMKPSIVTWRSIMQWSGELGVVVFAMVLFPYFYRLGASAYGVERPLKIEASFYMTARKLIRIYLVLTIAGIVSYVYAGMNFYEAFNHVLTTVATGGMSTYDAGYNVIFERAPFTYIPVMVFMFLGGMNFVLLDKLLRGDLGRVWRSEEFKTYLYTMLVLVFLTIISYYFVDHYNLYYSLIAGSFNLVSAMTTTGFSIGSISDLSATTKLVLIASMYFGGMVFSTAGGIKSFRLLLILKKFKYSSISTILGGKVEKTLRVDGKPIDEAEVSQALLFSFIHLLAIFIGATFMTIYGYSFVDTLFEATSAAGCVGLSVGVVSPTAPLGVKLTIMTLMLLGRVEYVQVITIFGYIAGRKAVKILK</sequence>
<feature type="transmembrane region" description="Helical" evidence="9">
    <location>
        <begin position="34"/>
        <end position="54"/>
    </location>
</feature>
<feature type="transmembrane region" description="Helical" evidence="9">
    <location>
        <begin position="66"/>
        <end position="89"/>
    </location>
</feature>
<accession>A3DNI4</accession>
<dbReference type="AlphaFoldDB" id="A3DNI4"/>
<dbReference type="RefSeq" id="WP_011839385.1">
    <property type="nucleotide sequence ID" value="NC_009033.1"/>
</dbReference>
<proteinExistence type="inferred from homology"/>
<evidence type="ECO:0000256" key="1">
    <source>
        <dbReference type="ARBA" id="ARBA00004651"/>
    </source>
</evidence>
<evidence type="ECO:0000256" key="7">
    <source>
        <dbReference type="ARBA" id="ARBA00023065"/>
    </source>
</evidence>
<evidence type="ECO:0000256" key="9">
    <source>
        <dbReference type="SAM" id="Phobius"/>
    </source>
</evidence>
<evidence type="ECO:0000256" key="4">
    <source>
        <dbReference type="ARBA" id="ARBA00022475"/>
    </source>
</evidence>
<evidence type="ECO:0000313" key="10">
    <source>
        <dbReference type="EMBL" id="ABN70194.1"/>
    </source>
</evidence>
<keyword evidence="11" id="KW-1185">Reference proteome</keyword>
<comment type="subcellular location">
    <subcellularLocation>
        <location evidence="1">Cell membrane</location>
        <topology evidence="1">Multi-pass membrane protein</topology>
    </subcellularLocation>
</comment>